<dbReference type="EMBL" id="FAOZ01000017">
    <property type="protein sequence ID" value="CUU58190.1"/>
    <property type="molecule type" value="Genomic_DNA"/>
</dbReference>
<proteinExistence type="predicted"/>
<feature type="compositionally biased region" description="Polar residues" evidence="1">
    <location>
        <begin position="1"/>
        <end position="18"/>
    </location>
</feature>
<evidence type="ECO:0000256" key="1">
    <source>
        <dbReference type="SAM" id="MobiDB-lite"/>
    </source>
</evidence>
<reference evidence="3" key="1">
    <citation type="submission" date="2015-11" db="EMBL/GenBank/DDBJ databases">
        <authorList>
            <person name="Varghese N."/>
        </authorList>
    </citation>
    <scope>NUCLEOTIDE SEQUENCE [LARGE SCALE GENOMIC DNA]</scope>
    <source>
        <strain evidence="3">DSM 45899</strain>
    </source>
</reference>
<protein>
    <submittedName>
        <fullName evidence="2">Uncharacterized protein</fullName>
    </submittedName>
</protein>
<accession>A0A0S4QSX3</accession>
<dbReference type="AlphaFoldDB" id="A0A0S4QSX3"/>
<evidence type="ECO:0000313" key="3">
    <source>
        <dbReference type="Proteomes" id="UP000198802"/>
    </source>
</evidence>
<organism evidence="2 3">
    <name type="scientific">Parafrankia irregularis</name>
    <dbReference type="NCBI Taxonomy" id="795642"/>
    <lineage>
        <taxon>Bacteria</taxon>
        <taxon>Bacillati</taxon>
        <taxon>Actinomycetota</taxon>
        <taxon>Actinomycetes</taxon>
        <taxon>Frankiales</taxon>
        <taxon>Frankiaceae</taxon>
        <taxon>Parafrankia</taxon>
    </lineage>
</organism>
<feature type="region of interest" description="Disordered" evidence="1">
    <location>
        <begin position="1"/>
        <end position="20"/>
    </location>
</feature>
<sequence>MISAGLASSTAQQSGCTTEQRDRLVRRYLAVLDRPDWCDTVRAGMGQRSDDFGAWFASVALRLGLQVSPTRPVGDSG</sequence>
<evidence type="ECO:0000313" key="2">
    <source>
        <dbReference type="EMBL" id="CUU58190.1"/>
    </source>
</evidence>
<gene>
    <name evidence="2" type="ORF">Ga0074812_11799</name>
</gene>
<dbReference type="RefSeq" id="WP_091280893.1">
    <property type="nucleotide sequence ID" value="NZ_FAOZ01000017.1"/>
</dbReference>
<name>A0A0S4QSX3_9ACTN</name>
<keyword evidence="3" id="KW-1185">Reference proteome</keyword>
<dbReference type="Proteomes" id="UP000198802">
    <property type="component" value="Unassembled WGS sequence"/>
</dbReference>